<dbReference type="Proteomes" id="UP000694240">
    <property type="component" value="Chromosome 13"/>
</dbReference>
<name>A0A8T1XMM4_9BRAS</name>
<dbReference type="GO" id="GO:0003676">
    <property type="term" value="F:nucleic acid binding"/>
    <property type="evidence" value="ECO:0007669"/>
    <property type="project" value="InterPro"/>
</dbReference>
<dbReference type="InterPro" id="IPR044730">
    <property type="entry name" value="RNase_H-like_dom_plant"/>
</dbReference>
<dbReference type="GO" id="GO:0004523">
    <property type="term" value="F:RNA-DNA hybrid ribonuclease activity"/>
    <property type="evidence" value="ECO:0007669"/>
    <property type="project" value="InterPro"/>
</dbReference>
<feature type="domain" description="RNase H type-1" evidence="1">
    <location>
        <begin position="364"/>
        <end position="494"/>
    </location>
</feature>
<dbReference type="InterPro" id="IPR053151">
    <property type="entry name" value="RNase_H-like"/>
</dbReference>
<dbReference type="PANTHER" id="PTHR47723:SF13">
    <property type="entry name" value="PUTATIVE-RELATED"/>
    <property type="match status" value="1"/>
</dbReference>
<dbReference type="Pfam" id="PF13966">
    <property type="entry name" value="zf-RVT"/>
    <property type="match status" value="1"/>
</dbReference>
<evidence type="ECO:0000313" key="2">
    <source>
        <dbReference type="EMBL" id="KAG7533030.1"/>
    </source>
</evidence>
<evidence type="ECO:0000259" key="1">
    <source>
        <dbReference type="PROSITE" id="PS50879"/>
    </source>
</evidence>
<organism evidence="2 3">
    <name type="scientific">Arabidopsis thaliana x Arabidopsis arenosa</name>
    <dbReference type="NCBI Taxonomy" id="1240361"/>
    <lineage>
        <taxon>Eukaryota</taxon>
        <taxon>Viridiplantae</taxon>
        <taxon>Streptophyta</taxon>
        <taxon>Embryophyta</taxon>
        <taxon>Tracheophyta</taxon>
        <taxon>Spermatophyta</taxon>
        <taxon>Magnoliopsida</taxon>
        <taxon>eudicotyledons</taxon>
        <taxon>Gunneridae</taxon>
        <taxon>Pentapetalae</taxon>
        <taxon>rosids</taxon>
        <taxon>malvids</taxon>
        <taxon>Brassicales</taxon>
        <taxon>Brassicaceae</taxon>
        <taxon>Camelineae</taxon>
        <taxon>Arabidopsis</taxon>
    </lineage>
</organism>
<dbReference type="PANTHER" id="PTHR47723">
    <property type="entry name" value="OS05G0353850 PROTEIN"/>
    <property type="match status" value="1"/>
</dbReference>
<dbReference type="PROSITE" id="PS50879">
    <property type="entry name" value="RNASE_H_1"/>
    <property type="match status" value="1"/>
</dbReference>
<dbReference type="Pfam" id="PF13456">
    <property type="entry name" value="RVT_3"/>
    <property type="match status" value="1"/>
</dbReference>
<reference evidence="2 3" key="1">
    <citation type="submission" date="2020-12" db="EMBL/GenBank/DDBJ databases">
        <title>Concerted genomic and epigenomic changes stabilize Arabidopsis allopolyploids.</title>
        <authorList>
            <person name="Chen Z."/>
        </authorList>
    </citation>
    <scope>NUCLEOTIDE SEQUENCE [LARGE SCALE GENOMIC DNA]</scope>
    <source>
        <strain evidence="2">Allo738</strain>
        <tissue evidence="2">Leaf</tissue>
    </source>
</reference>
<proteinExistence type="predicted"/>
<gene>
    <name evidence="2" type="ORF">ISN45_Aa08g006710</name>
</gene>
<keyword evidence="3" id="KW-1185">Reference proteome</keyword>
<dbReference type="EMBL" id="JAEFBK010000013">
    <property type="protein sequence ID" value="KAG7533030.1"/>
    <property type="molecule type" value="Genomic_DNA"/>
</dbReference>
<protein>
    <submittedName>
        <fullName evidence="2">Ribonuclease H-like superfamily</fullName>
    </submittedName>
</protein>
<dbReference type="InterPro" id="IPR026960">
    <property type="entry name" value="RVT-Znf"/>
</dbReference>
<dbReference type="AlphaFoldDB" id="A0A8T1XMM4"/>
<dbReference type="CDD" id="cd06222">
    <property type="entry name" value="RNase_H_like"/>
    <property type="match status" value="1"/>
</dbReference>
<accession>A0A8T1XMM4</accession>
<evidence type="ECO:0000313" key="3">
    <source>
        <dbReference type="Proteomes" id="UP000694240"/>
    </source>
</evidence>
<sequence>MLCSVCLVPTRLEATDSSLASSCLSTMTNLPLHELSVVVSPIYYLLAWDVHDKSWVVNKSHWSSTWRSVGVGIREVVLPGLAWVLGDGKNIRFWTDKWLYNEPLLESAVVSLPAGYEDVRVSDLWRNGTGWVLPEIMPYVSANTRLKLAAVVLDNVTGAKDRLSWGESLDGEFSVKSAYALLTRDTSPRQNVEKLFKSIWGVVAPERVKVFMWLVANQVIMTNAERFRRHLCATDLCQVCRSGEETILHVLRDCPAMAGIWSRITPQRRLPYFNEQPLLGWIYGNLRENTVVAGSPWSTLFAMVVWWGWKWRCGNVFGSNGHCRDRVKFVKDLAVEVTNAQALIGGNNNRPMRVEQQIGWVPPGDGWMKLNTDGASHGNPGLATAGGVLRDGDGNWRRGFAVNIGMCSAPMAELWGVYYGLYIAWESRVTRLELEVDSQIVVGFLTTGISDSHPLSFLVRLCYGFLSKDWIVRISHVYREANRLADGLANYAFSLPLGFHSFVSRPDFVHSVLLEDLSGSTRPRNVRL</sequence>
<dbReference type="InterPro" id="IPR002156">
    <property type="entry name" value="RNaseH_domain"/>
</dbReference>
<comment type="caution">
    <text evidence="2">The sequence shown here is derived from an EMBL/GenBank/DDBJ whole genome shotgun (WGS) entry which is preliminary data.</text>
</comment>